<dbReference type="GO" id="GO:0008233">
    <property type="term" value="F:peptidase activity"/>
    <property type="evidence" value="ECO:0007669"/>
    <property type="project" value="InterPro"/>
</dbReference>
<dbReference type="EMBL" id="VBOS01000239">
    <property type="protein sequence ID" value="TMQ54958.1"/>
    <property type="molecule type" value="Genomic_DNA"/>
</dbReference>
<keyword evidence="2" id="KW-0732">Signal</keyword>
<comment type="caution">
    <text evidence="4">The sequence shown here is derived from an EMBL/GenBank/DDBJ whole genome shotgun (WGS) entry which is preliminary data.</text>
</comment>
<dbReference type="PANTHER" id="PTHR41775">
    <property type="entry name" value="SECRETED PROTEIN-RELATED"/>
    <property type="match status" value="1"/>
</dbReference>
<protein>
    <recommendedName>
        <fullName evidence="3">Peptidase M6-like domain-containing protein</fullName>
    </recommendedName>
</protein>
<feature type="compositionally biased region" description="Basic residues" evidence="1">
    <location>
        <begin position="391"/>
        <end position="408"/>
    </location>
</feature>
<evidence type="ECO:0000313" key="4">
    <source>
        <dbReference type="EMBL" id="TMQ54958.1"/>
    </source>
</evidence>
<feature type="chain" id="PRO_5021882645" description="Peptidase M6-like domain-containing protein" evidence="2">
    <location>
        <begin position="27"/>
        <end position="408"/>
    </location>
</feature>
<dbReference type="Proteomes" id="UP000317716">
    <property type="component" value="Unassembled WGS sequence"/>
</dbReference>
<sequence>MRFSSRFLILAISGVAASLAAVPALATMPPPPGRIPPAARAVFERGLRLPPPFRTKAGLCPPPLATWHIPIILAAFADDTLTYAPADFDSALFGTRQAISTGSVREYYHWASGGRVDVTGRVVARVRLPQTLAYYGDDYWGRSGRSISSTCGAIRDALRICQGAVDWSEFDLNHDGAVDILWFIHAGRGGEASLSELPARDRLWSFTDGLSSDPGGPGPFETSKFLPGSTTQYYKIDRFSCLPEMSGLIPGRRSEIYFHPRVGREPGPRQLVPDVHWRLRGERDSTGVPCSSRRVGLVVPGLEREHSPGAGHDPPSRSARGRRAGGGILVPGRIQPRALPAREPHRRRFRPLAGESRHDHHPRGRGADRVTPPARQPGQFRPQSRAGPGRGRWRRRPPAGRRPRRQQR</sequence>
<evidence type="ECO:0000256" key="2">
    <source>
        <dbReference type="SAM" id="SignalP"/>
    </source>
</evidence>
<feature type="region of interest" description="Disordered" evidence="1">
    <location>
        <begin position="299"/>
        <end position="408"/>
    </location>
</feature>
<feature type="signal peptide" evidence="2">
    <location>
        <begin position="1"/>
        <end position="26"/>
    </location>
</feature>
<proteinExistence type="predicted"/>
<gene>
    <name evidence="4" type="ORF">E6K72_07070</name>
</gene>
<feature type="domain" description="Peptidase M6-like" evidence="3">
    <location>
        <begin position="96"/>
        <end position="211"/>
    </location>
</feature>
<organism evidence="4 5">
    <name type="scientific">Eiseniibacteriota bacterium</name>
    <dbReference type="NCBI Taxonomy" id="2212470"/>
    <lineage>
        <taxon>Bacteria</taxon>
        <taxon>Candidatus Eiseniibacteriota</taxon>
    </lineage>
</organism>
<evidence type="ECO:0000313" key="5">
    <source>
        <dbReference type="Proteomes" id="UP000317716"/>
    </source>
</evidence>
<dbReference type="PANTHER" id="PTHR41775:SF1">
    <property type="entry name" value="PEPTIDASE M6-LIKE DOMAIN-CONTAINING PROTEIN"/>
    <property type="match status" value="1"/>
</dbReference>
<accession>A0A538SU95</accession>
<name>A0A538SU95_UNCEI</name>
<evidence type="ECO:0000259" key="3">
    <source>
        <dbReference type="Pfam" id="PF05547"/>
    </source>
</evidence>
<dbReference type="AlphaFoldDB" id="A0A538SU95"/>
<dbReference type="GO" id="GO:0006508">
    <property type="term" value="P:proteolysis"/>
    <property type="evidence" value="ECO:0007669"/>
    <property type="project" value="InterPro"/>
</dbReference>
<dbReference type="InterPro" id="IPR008757">
    <property type="entry name" value="Peptidase_M6-like_domain"/>
</dbReference>
<evidence type="ECO:0000256" key="1">
    <source>
        <dbReference type="SAM" id="MobiDB-lite"/>
    </source>
</evidence>
<dbReference type="Pfam" id="PF05547">
    <property type="entry name" value="Peptidase_M6"/>
    <property type="match status" value="1"/>
</dbReference>
<reference evidence="4 5" key="1">
    <citation type="journal article" date="2019" name="Nat. Microbiol.">
        <title>Mediterranean grassland soil C-N compound turnover is dependent on rainfall and depth, and is mediated by genomically divergent microorganisms.</title>
        <authorList>
            <person name="Diamond S."/>
            <person name="Andeer P.F."/>
            <person name="Li Z."/>
            <person name="Crits-Christoph A."/>
            <person name="Burstein D."/>
            <person name="Anantharaman K."/>
            <person name="Lane K.R."/>
            <person name="Thomas B.C."/>
            <person name="Pan C."/>
            <person name="Northen T.R."/>
            <person name="Banfield J.F."/>
        </authorList>
    </citation>
    <scope>NUCLEOTIDE SEQUENCE [LARGE SCALE GENOMIC DNA]</scope>
    <source>
        <strain evidence="4">WS_2</strain>
    </source>
</reference>